<evidence type="ECO:0000313" key="4">
    <source>
        <dbReference type="Proteomes" id="UP001156398"/>
    </source>
</evidence>
<name>A0ABT6VXQ7_9ACTN</name>
<keyword evidence="4" id="KW-1185">Reference proteome</keyword>
<dbReference type="RefSeq" id="WP_271322943.1">
    <property type="nucleotide sequence ID" value="NZ_JAAGKO020000012.1"/>
</dbReference>
<organism evidence="3 4">
    <name type="scientific">Streptantibioticus silvisoli</name>
    <dbReference type="NCBI Taxonomy" id="2705255"/>
    <lineage>
        <taxon>Bacteria</taxon>
        <taxon>Bacillati</taxon>
        <taxon>Actinomycetota</taxon>
        <taxon>Actinomycetes</taxon>
        <taxon>Kitasatosporales</taxon>
        <taxon>Streptomycetaceae</taxon>
        <taxon>Streptantibioticus</taxon>
    </lineage>
</organism>
<comment type="caution">
    <text evidence="3">The sequence shown here is derived from an EMBL/GenBank/DDBJ whole genome shotgun (WGS) entry which is preliminary data.</text>
</comment>
<dbReference type="InterPro" id="IPR054190">
    <property type="entry name" value="DUF6895"/>
</dbReference>
<sequence>MTGGPEREVATAALRWTAARRDDFALPPDILAPDTDVNRTLKPLGELAQLSGSILRHTAPDDERHRLARESVDWAWEQTARGALFADLLRCEPFATYPLEIYAAFAAVGLCHPRVQDFCATMTRTRGWRLLEQPPNRRLGVLNCEARTGFVPHDAAPVVLRRTWLGGLPEPWTFEHASGYALTHTVFHLTDWGRAPQRVPPDLARYLTVWLPAWLDGCLEQEQWDLACELLAVAASVPGPGPRDASRAAWERIAAVQRPDGAVPEAGATAPAMADGRTFWNCYHSTLVAAFAATLATFRLAECAPPAAGGGSRPVPAGGDTIGEPV</sequence>
<protein>
    <recommendedName>
        <fullName evidence="2">DUF6895 domain-containing protein</fullName>
    </recommendedName>
</protein>
<gene>
    <name evidence="3" type="ORF">POF43_011255</name>
</gene>
<dbReference type="Pfam" id="PF21836">
    <property type="entry name" value="DUF6895"/>
    <property type="match status" value="1"/>
</dbReference>
<feature type="domain" description="DUF6895" evidence="2">
    <location>
        <begin position="11"/>
        <end position="294"/>
    </location>
</feature>
<evidence type="ECO:0000259" key="2">
    <source>
        <dbReference type="Pfam" id="PF21836"/>
    </source>
</evidence>
<feature type="region of interest" description="Disordered" evidence="1">
    <location>
        <begin position="306"/>
        <end position="326"/>
    </location>
</feature>
<evidence type="ECO:0000256" key="1">
    <source>
        <dbReference type="SAM" id="MobiDB-lite"/>
    </source>
</evidence>
<accession>A0ABT6VXQ7</accession>
<proteinExistence type="predicted"/>
<reference evidence="3 4" key="1">
    <citation type="submission" date="2023-05" db="EMBL/GenBank/DDBJ databases">
        <title>Streptantibioticus silvisoli sp. nov., acidotolerant actinomycetes 1 from pine litter.</title>
        <authorList>
            <person name="Swiecimska M."/>
            <person name="Golinska P."/>
            <person name="Sangal V."/>
            <person name="Wachnowicz B."/>
            <person name="Goodfellow M."/>
        </authorList>
    </citation>
    <scope>NUCLEOTIDE SEQUENCE [LARGE SCALE GENOMIC DNA]</scope>
    <source>
        <strain evidence="3 4">SL54</strain>
    </source>
</reference>
<dbReference type="EMBL" id="JAAGKO020000012">
    <property type="protein sequence ID" value="MDI5963277.1"/>
    <property type="molecule type" value="Genomic_DNA"/>
</dbReference>
<evidence type="ECO:0000313" key="3">
    <source>
        <dbReference type="EMBL" id="MDI5963277.1"/>
    </source>
</evidence>
<dbReference type="Proteomes" id="UP001156398">
    <property type="component" value="Unassembled WGS sequence"/>
</dbReference>